<protein>
    <submittedName>
        <fullName evidence="2">Uncharacterized protein</fullName>
    </submittedName>
</protein>
<dbReference type="KEGG" id="psoj:PHYSODRAFT_331798"/>
<reference evidence="2 3" key="1">
    <citation type="journal article" date="2006" name="Science">
        <title>Phytophthora genome sequences uncover evolutionary origins and mechanisms of pathogenesis.</title>
        <authorList>
            <person name="Tyler B.M."/>
            <person name="Tripathy S."/>
            <person name="Zhang X."/>
            <person name="Dehal P."/>
            <person name="Jiang R.H."/>
            <person name="Aerts A."/>
            <person name="Arredondo F.D."/>
            <person name="Baxter L."/>
            <person name="Bensasson D."/>
            <person name="Beynon J.L."/>
            <person name="Chapman J."/>
            <person name="Damasceno C.M."/>
            <person name="Dorrance A.E."/>
            <person name="Dou D."/>
            <person name="Dickerman A.W."/>
            <person name="Dubchak I.L."/>
            <person name="Garbelotto M."/>
            <person name="Gijzen M."/>
            <person name="Gordon S.G."/>
            <person name="Govers F."/>
            <person name="Grunwald N.J."/>
            <person name="Huang W."/>
            <person name="Ivors K.L."/>
            <person name="Jones R.W."/>
            <person name="Kamoun S."/>
            <person name="Krampis K."/>
            <person name="Lamour K.H."/>
            <person name="Lee M.K."/>
            <person name="McDonald W.H."/>
            <person name="Medina M."/>
            <person name="Meijer H.J."/>
            <person name="Nordberg E.K."/>
            <person name="Maclean D.J."/>
            <person name="Ospina-Giraldo M.D."/>
            <person name="Morris P.F."/>
            <person name="Phuntumart V."/>
            <person name="Putnam N.H."/>
            <person name="Rash S."/>
            <person name="Rose J.K."/>
            <person name="Sakihama Y."/>
            <person name="Salamov A.A."/>
            <person name="Savidor A."/>
            <person name="Scheuring C.F."/>
            <person name="Smith B.M."/>
            <person name="Sobral B.W."/>
            <person name="Terry A."/>
            <person name="Torto-Alalibo T.A."/>
            <person name="Win J."/>
            <person name="Xu Z."/>
            <person name="Zhang H."/>
            <person name="Grigoriev I.V."/>
            <person name="Rokhsar D.S."/>
            <person name="Boore J.L."/>
        </authorList>
    </citation>
    <scope>NUCLEOTIDE SEQUENCE [LARGE SCALE GENOMIC DNA]</scope>
    <source>
        <strain evidence="2 3">P6497</strain>
    </source>
</reference>
<evidence type="ECO:0000313" key="3">
    <source>
        <dbReference type="Proteomes" id="UP000002640"/>
    </source>
</evidence>
<accession>G4ZEA4</accession>
<dbReference type="InParanoid" id="G4ZEA4"/>
<dbReference type="GeneID" id="20646336"/>
<dbReference type="EMBL" id="JH159154">
    <property type="protein sequence ID" value="EGZ17867.1"/>
    <property type="molecule type" value="Genomic_DNA"/>
</dbReference>
<evidence type="ECO:0000313" key="2">
    <source>
        <dbReference type="EMBL" id="EGZ17867.1"/>
    </source>
</evidence>
<feature type="compositionally biased region" description="Basic and acidic residues" evidence="1">
    <location>
        <begin position="63"/>
        <end position="76"/>
    </location>
</feature>
<keyword evidence="3" id="KW-1185">Reference proteome</keyword>
<gene>
    <name evidence="2" type="ORF">PHYSODRAFT_331798</name>
</gene>
<proteinExistence type="predicted"/>
<dbReference type="RefSeq" id="XP_009526925.1">
    <property type="nucleotide sequence ID" value="XM_009528630.1"/>
</dbReference>
<name>G4ZEA4_PHYSP</name>
<organism evidence="2 3">
    <name type="scientific">Phytophthora sojae (strain P6497)</name>
    <name type="common">Soybean stem and root rot agent</name>
    <name type="synonym">Phytophthora megasperma f. sp. glycines</name>
    <dbReference type="NCBI Taxonomy" id="1094619"/>
    <lineage>
        <taxon>Eukaryota</taxon>
        <taxon>Sar</taxon>
        <taxon>Stramenopiles</taxon>
        <taxon>Oomycota</taxon>
        <taxon>Peronosporomycetes</taxon>
        <taxon>Peronosporales</taxon>
        <taxon>Peronosporaceae</taxon>
        <taxon>Phytophthora</taxon>
    </lineage>
</organism>
<dbReference type="AlphaFoldDB" id="G4ZEA4"/>
<sequence length="152" mass="16577">MTVLQFTAEWDVNPADRAVGRIGRTAKIWTTGSSDPTDAANSTERAHFRTGRLTSKPAGSTTRARERAQRTNERTNGKRGVTQSHETSGRREWAYTRVARDGVTNGAQVVHSSRTPTGAVSGVLTLSARRTSDRISTVATNPKRVGLNTLHY</sequence>
<dbReference type="Proteomes" id="UP000002640">
    <property type="component" value="Unassembled WGS sequence"/>
</dbReference>
<feature type="region of interest" description="Disordered" evidence="1">
    <location>
        <begin position="51"/>
        <end position="90"/>
    </location>
</feature>
<evidence type="ECO:0000256" key="1">
    <source>
        <dbReference type="SAM" id="MobiDB-lite"/>
    </source>
</evidence>